<evidence type="ECO:0000256" key="1">
    <source>
        <dbReference type="SAM" id="SignalP"/>
    </source>
</evidence>
<accession>A0A5N3PHX2</accession>
<dbReference type="EMBL" id="VCMV01000003">
    <property type="protein sequence ID" value="KAB0269215.1"/>
    <property type="molecule type" value="Genomic_DNA"/>
</dbReference>
<dbReference type="AlphaFoldDB" id="A0A5N3PHX2"/>
<keyword evidence="3" id="KW-1185">Reference proteome</keyword>
<feature type="signal peptide" evidence="1">
    <location>
        <begin position="1"/>
        <end position="22"/>
    </location>
</feature>
<evidence type="ECO:0000313" key="2">
    <source>
        <dbReference type="EMBL" id="KAB0269215.1"/>
    </source>
</evidence>
<organism evidence="2 3">
    <name type="scientific">Microvirga brassicacearum</name>
    <dbReference type="NCBI Taxonomy" id="2580413"/>
    <lineage>
        <taxon>Bacteria</taxon>
        <taxon>Pseudomonadati</taxon>
        <taxon>Pseudomonadota</taxon>
        <taxon>Alphaproteobacteria</taxon>
        <taxon>Hyphomicrobiales</taxon>
        <taxon>Methylobacteriaceae</taxon>
        <taxon>Microvirga</taxon>
    </lineage>
</organism>
<dbReference type="InterPro" id="IPR032710">
    <property type="entry name" value="NTF2-like_dom_sf"/>
</dbReference>
<dbReference type="Gene3D" id="3.10.450.50">
    <property type="match status" value="1"/>
</dbReference>
<comment type="caution">
    <text evidence="2">The sequence shown here is derived from an EMBL/GenBank/DDBJ whole genome shotgun (WGS) entry which is preliminary data.</text>
</comment>
<protein>
    <recommendedName>
        <fullName evidence="4">DUF4440 domain-containing protein</fullName>
    </recommendedName>
</protein>
<reference evidence="2 3" key="1">
    <citation type="journal article" date="2019" name="Microorganisms">
        <title>Genome Insights into the Novel Species Microvirga brassicacearum, a Rapeseed Endophyte with Biotechnological Potential.</title>
        <authorList>
            <person name="Jimenez-Gomez A."/>
            <person name="Saati-Santamaria Z."/>
            <person name="Igual J.M."/>
            <person name="Rivas R."/>
            <person name="Mateos P.F."/>
            <person name="Garcia-Fraile P."/>
        </authorList>
    </citation>
    <scope>NUCLEOTIDE SEQUENCE [LARGE SCALE GENOMIC DNA]</scope>
    <source>
        <strain evidence="2 3">CDVBN77</strain>
    </source>
</reference>
<dbReference type="OrthoDB" id="9814425at2"/>
<evidence type="ECO:0000313" key="3">
    <source>
        <dbReference type="Proteomes" id="UP000325684"/>
    </source>
</evidence>
<keyword evidence="1" id="KW-0732">Signal</keyword>
<dbReference type="RefSeq" id="WP_150942273.1">
    <property type="nucleotide sequence ID" value="NZ_VCMV01000003.1"/>
</dbReference>
<name>A0A5N3PHX2_9HYPH</name>
<feature type="chain" id="PRO_5024288001" description="DUF4440 domain-containing protein" evidence="1">
    <location>
        <begin position="23"/>
        <end position="182"/>
    </location>
</feature>
<sequence>MRTVSRILVASMLCITVSPALATPDEEVRDIISAWVQAYTEGDHNKISQLYDRYARLRGVDTADMIGPEAISEHYYFENGHSTSRVVKLGEIKCYAYDDVTATCAGGMEFVVTRRSGKTLSQPSQISVAFAYDHDVGKWLIHDHQVLRDIAVAVNPAPTLQADAVKSPANVVPASAATIPVQ</sequence>
<proteinExistence type="predicted"/>
<gene>
    <name evidence="2" type="ORF">FEZ63_03705</name>
</gene>
<dbReference type="Proteomes" id="UP000325684">
    <property type="component" value="Unassembled WGS sequence"/>
</dbReference>
<dbReference type="SUPFAM" id="SSF54427">
    <property type="entry name" value="NTF2-like"/>
    <property type="match status" value="1"/>
</dbReference>
<evidence type="ECO:0008006" key="4">
    <source>
        <dbReference type="Google" id="ProtNLM"/>
    </source>
</evidence>